<name>A0A0K1JRV4_9MICO</name>
<feature type="transmembrane region" description="Helical" evidence="1">
    <location>
        <begin position="84"/>
        <end position="108"/>
    </location>
</feature>
<keyword evidence="1" id="KW-1133">Transmembrane helix</keyword>
<reference evidence="2 3" key="1">
    <citation type="submission" date="2015-03" db="EMBL/GenBank/DDBJ databases">
        <title>Luteipulveratus halotolerans sp. nov., a novel actinobacterium (Dermacoccaceae) from Sarawak, Malaysia.</title>
        <authorList>
            <person name="Juboi H."/>
            <person name="Basik A."/>
            <person name="Shamsul S.S."/>
            <person name="Arnold P."/>
            <person name="Schmitt E.K."/>
            <person name="Sanglier J.-J."/>
            <person name="Yeo T."/>
        </authorList>
    </citation>
    <scope>NUCLEOTIDE SEQUENCE [LARGE SCALE GENOMIC DNA]</scope>
    <source>
        <strain evidence="2 3">MN07-A0370</strain>
    </source>
</reference>
<evidence type="ECO:0000313" key="2">
    <source>
        <dbReference type="EMBL" id="AKU19308.1"/>
    </source>
</evidence>
<dbReference type="EMBL" id="CP011112">
    <property type="protein sequence ID" value="AKU19308.1"/>
    <property type="molecule type" value="Genomic_DNA"/>
</dbReference>
<feature type="transmembrane region" description="Helical" evidence="1">
    <location>
        <begin position="143"/>
        <end position="166"/>
    </location>
</feature>
<protein>
    <submittedName>
        <fullName evidence="2">Uncharacterized protein</fullName>
    </submittedName>
</protein>
<dbReference type="Proteomes" id="UP000066480">
    <property type="component" value="Chromosome"/>
</dbReference>
<dbReference type="PATRIC" id="fig|571913.6.peg.5153"/>
<evidence type="ECO:0000256" key="1">
    <source>
        <dbReference type="SAM" id="Phobius"/>
    </source>
</evidence>
<sequence>MTRLAFALGHHPTFRPIPDDVLLPGWPMVALCVAAGAVGVRLGRLERHHRPTLVVAGVVGAALVAESILLLLDLVSVLSLGTFLPVYAVSATSRLGCLAGGLLVLGLARTTSRLVSEGCPSCDREGSVDHWSALRSGPVPRRAWVAAHLAVAGMVARVVGQLAIGLDTGPQGENGTNPLLFEGGFLLAGSVLPLAMVYGWGRVWPRWVLPLRGRTVQRWLVAGPGLVLSAGITIYFGICLVQMTIEQITTGRPYGDTTIPDAFFWVAVPAYLVWGVAMGFAAVSYYQRTRPPCRHCQR</sequence>
<gene>
    <name evidence="2" type="ORF">VV02_25430</name>
</gene>
<keyword evidence="1" id="KW-0812">Transmembrane</keyword>
<organism evidence="2 3">
    <name type="scientific">Luteipulveratus mongoliensis</name>
    <dbReference type="NCBI Taxonomy" id="571913"/>
    <lineage>
        <taxon>Bacteria</taxon>
        <taxon>Bacillati</taxon>
        <taxon>Actinomycetota</taxon>
        <taxon>Actinomycetes</taxon>
        <taxon>Micrococcales</taxon>
        <taxon>Dermacoccaceae</taxon>
        <taxon>Luteipulveratus</taxon>
    </lineage>
</organism>
<feature type="transmembrane region" description="Helical" evidence="1">
    <location>
        <begin position="52"/>
        <end position="72"/>
    </location>
</feature>
<evidence type="ECO:0000313" key="3">
    <source>
        <dbReference type="Proteomes" id="UP000066480"/>
    </source>
</evidence>
<feature type="transmembrane region" description="Helical" evidence="1">
    <location>
        <begin position="21"/>
        <end position="40"/>
    </location>
</feature>
<keyword evidence="1" id="KW-0472">Membrane</keyword>
<feature type="transmembrane region" description="Helical" evidence="1">
    <location>
        <begin position="219"/>
        <end position="243"/>
    </location>
</feature>
<feature type="transmembrane region" description="Helical" evidence="1">
    <location>
        <begin position="178"/>
        <end position="198"/>
    </location>
</feature>
<dbReference type="AlphaFoldDB" id="A0A0K1JRV4"/>
<feature type="transmembrane region" description="Helical" evidence="1">
    <location>
        <begin position="263"/>
        <end position="286"/>
    </location>
</feature>
<proteinExistence type="predicted"/>
<accession>A0A0K1JRV4</accession>
<dbReference type="KEGG" id="lmoi:VV02_25430"/>
<keyword evidence="3" id="KW-1185">Reference proteome</keyword>